<dbReference type="Proteomes" id="UP000436522">
    <property type="component" value="Unassembled WGS sequence"/>
</dbReference>
<keyword evidence="3" id="KW-1185">Reference proteome</keyword>
<organism evidence="2 3">
    <name type="scientific">Roseobacter cerasinus</name>
    <dbReference type="NCBI Taxonomy" id="2602289"/>
    <lineage>
        <taxon>Bacteria</taxon>
        <taxon>Pseudomonadati</taxon>
        <taxon>Pseudomonadota</taxon>
        <taxon>Alphaproteobacteria</taxon>
        <taxon>Rhodobacterales</taxon>
        <taxon>Roseobacteraceae</taxon>
        <taxon>Roseobacter</taxon>
    </lineage>
</organism>
<feature type="compositionally biased region" description="Polar residues" evidence="1">
    <location>
        <begin position="8"/>
        <end position="32"/>
    </location>
</feature>
<evidence type="ECO:0000313" key="3">
    <source>
        <dbReference type="Proteomes" id="UP000436522"/>
    </source>
</evidence>
<evidence type="ECO:0000313" key="2">
    <source>
        <dbReference type="EMBL" id="GFE51979.1"/>
    </source>
</evidence>
<gene>
    <name evidence="2" type="ORF">So717_37320</name>
</gene>
<dbReference type="AlphaFoldDB" id="A0A640VVD3"/>
<name>A0A640VVD3_9RHOB</name>
<comment type="caution">
    <text evidence="2">The sequence shown here is derived from an EMBL/GenBank/DDBJ whole genome shotgun (WGS) entry which is preliminary data.</text>
</comment>
<evidence type="ECO:0000256" key="1">
    <source>
        <dbReference type="SAM" id="MobiDB-lite"/>
    </source>
</evidence>
<protein>
    <submittedName>
        <fullName evidence="2">Uncharacterized protein</fullName>
    </submittedName>
</protein>
<proteinExistence type="predicted"/>
<sequence>MESPILSDPTQPLTQASRVDQSELQDMGTSCRQIEKTQSSDRVAKSKNGWVRA</sequence>
<dbReference type="EMBL" id="BLIV01000008">
    <property type="protein sequence ID" value="GFE51979.1"/>
    <property type="molecule type" value="Genomic_DNA"/>
</dbReference>
<feature type="region of interest" description="Disordered" evidence="1">
    <location>
        <begin position="1"/>
        <end position="53"/>
    </location>
</feature>
<reference evidence="2 3" key="1">
    <citation type="submission" date="2019-12" db="EMBL/GenBank/DDBJ databases">
        <title>Roseobacter cerasinus sp. nov., isolated from seawater around aquaculture.</title>
        <authorList>
            <person name="Muramatsu S."/>
            <person name="Takabe Y."/>
            <person name="Mori K."/>
            <person name="Takaichi S."/>
            <person name="Hanada S."/>
        </authorList>
    </citation>
    <scope>NUCLEOTIDE SEQUENCE [LARGE SCALE GENOMIC DNA]</scope>
    <source>
        <strain evidence="2 3">AI77</strain>
    </source>
</reference>
<accession>A0A640VVD3</accession>
<feature type="compositionally biased region" description="Basic and acidic residues" evidence="1">
    <location>
        <begin position="33"/>
        <end position="44"/>
    </location>
</feature>